<feature type="compositionally biased region" description="Low complexity" evidence="1">
    <location>
        <begin position="70"/>
        <end position="88"/>
    </location>
</feature>
<keyword evidence="3" id="KW-1185">Reference proteome</keyword>
<sequence>MVDLDYYKYSISPKDTSFIIETEDFTTFFNQSRAKVSMNHCNFETINSKQLQRRAKQQQELFTKLSQYKFPSSDNSPSSSPSSTSFNSKLDSPVTPISSPKLEFNQAVAFDLSPGSPSSFRKPSRRFSHRRSIHTVSSTESIFSDNEMLESRYSSIHSSYRPRQLNFEPSTPSSPLSPMKHPTIDLDLISKPLRPRIKSNIPQSPISFKNFVISEECQSIQEVDDDNENYEINDDENDGNEYYDEKLSLLDFLNDGDHQNDTVTDEDFNPFKYIHLNHSMEFDPKTFRY</sequence>
<evidence type="ECO:0000256" key="1">
    <source>
        <dbReference type="SAM" id="MobiDB-lite"/>
    </source>
</evidence>
<proteinExistence type="predicted"/>
<dbReference type="EMBL" id="JAEUBF010001524">
    <property type="protein sequence ID" value="KAH3663943.1"/>
    <property type="molecule type" value="Genomic_DNA"/>
</dbReference>
<reference evidence="2" key="1">
    <citation type="journal article" date="2021" name="Open Biol.">
        <title>Shared evolutionary footprints suggest mitochondrial oxidative damage underlies multiple complex I losses in fungi.</title>
        <authorList>
            <person name="Schikora-Tamarit M.A."/>
            <person name="Marcet-Houben M."/>
            <person name="Nosek J."/>
            <person name="Gabaldon T."/>
        </authorList>
    </citation>
    <scope>NUCLEOTIDE SEQUENCE</scope>
    <source>
        <strain evidence="2">CBS6341</strain>
    </source>
</reference>
<protein>
    <submittedName>
        <fullName evidence="2">Uncharacterized protein</fullName>
    </submittedName>
</protein>
<feature type="region of interest" description="Disordered" evidence="1">
    <location>
        <begin position="69"/>
        <end position="92"/>
    </location>
</feature>
<accession>A0A9P8P1R5</accession>
<evidence type="ECO:0000313" key="2">
    <source>
        <dbReference type="EMBL" id="KAH3663943.1"/>
    </source>
</evidence>
<evidence type="ECO:0000313" key="3">
    <source>
        <dbReference type="Proteomes" id="UP000769528"/>
    </source>
</evidence>
<name>A0A9P8P1R5_9ASCO</name>
<reference evidence="2" key="2">
    <citation type="submission" date="2021-01" db="EMBL/GenBank/DDBJ databases">
        <authorList>
            <person name="Schikora-Tamarit M.A."/>
        </authorList>
    </citation>
    <scope>NUCLEOTIDE SEQUENCE</scope>
    <source>
        <strain evidence="2">CBS6341</strain>
    </source>
</reference>
<dbReference type="AlphaFoldDB" id="A0A9P8P1R5"/>
<comment type="caution">
    <text evidence="2">The sequence shown here is derived from an EMBL/GenBank/DDBJ whole genome shotgun (WGS) entry which is preliminary data.</text>
</comment>
<dbReference type="Proteomes" id="UP000769528">
    <property type="component" value="Unassembled WGS sequence"/>
</dbReference>
<gene>
    <name evidence="2" type="ORF">WICMUC_005882</name>
</gene>
<organism evidence="2 3">
    <name type="scientific">Wickerhamomyces mucosus</name>
    <dbReference type="NCBI Taxonomy" id="1378264"/>
    <lineage>
        <taxon>Eukaryota</taxon>
        <taxon>Fungi</taxon>
        <taxon>Dikarya</taxon>
        <taxon>Ascomycota</taxon>
        <taxon>Saccharomycotina</taxon>
        <taxon>Saccharomycetes</taxon>
        <taxon>Phaffomycetales</taxon>
        <taxon>Wickerhamomycetaceae</taxon>
        <taxon>Wickerhamomyces</taxon>
    </lineage>
</organism>